<dbReference type="PANTHER" id="PTHR36832:SF2">
    <property type="entry name" value="INTEGRAL MEMBRANE PROTEIN"/>
    <property type="match status" value="1"/>
</dbReference>
<dbReference type="RefSeq" id="WP_379750689.1">
    <property type="nucleotide sequence ID" value="NZ_JBHTCP010000050.1"/>
</dbReference>
<comment type="caution">
    <text evidence="2">The sequence shown here is derived from an EMBL/GenBank/DDBJ whole genome shotgun (WGS) entry which is preliminary data.</text>
</comment>
<keyword evidence="3" id="KW-1185">Reference proteome</keyword>
<accession>A0ABW2NRA6</accession>
<gene>
    <name evidence="2" type="ORF">ACFQPF_15765</name>
</gene>
<feature type="transmembrane region" description="Helical" evidence="1">
    <location>
        <begin position="200"/>
        <end position="217"/>
    </location>
</feature>
<feature type="transmembrane region" description="Helical" evidence="1">
    <location>
        <begin position="60"/>
        <end position="80"/>
    </location>
</feature>
<name>A0ABW2NRA6_9BACL</name>
<keyword evidence="1" id="KW-1133">Transmembrane helix</keyword>
<feature type="transmembrane region" description="Helical" evidence="1">
    <location>
        <begin position="174"/>
        <end position="193"/>
    </location>
</feature>
<feature type="transmembrane region" description="Helical" evidence="1">
    <location>
        <begin position="21"/>
        <end position="40"/>
    </location>
</feature>
<keyword evidence="1" id="KW-0812">Transmembrane</keyword>
<protein>
    <submittedName>
        <fullName evidence="2">ABC transporter permease</fullName>
    </submittedName>
</protein>
<feature type="transmembrane region" description="Helical" evidence="1">
    <location>
        <begin position="111"/>
        <end position="134"/>
    </location>
</feature>
<proteinExistence type="predicted"/>
<dbReference type="Proteomes" id="UP001596549">
    <property type="component" value="Unassembled WGS sequence"/>
</dbReference>
<dbReference type="EMBL" id="JBHTCP010000050">
    <property type="protein sequence ID" value="MFC7373097.1"/>
    <property type="molecule type" value="Genomic_DNA"/>
</dbReference>
<feature type="transmembrane region" description="Helical" evidence="1">
    <location>
        <begin position="141"/>
        <end position="162"/>
    </location>
</feature>
<evidence type="ECO:0000313" key="2">
    <source>
        <dbReference type="EMBL" id="MFC7373097.1"/>
    </source>
</evidence>
<reference evidence="3" key="1">
    <citation type="journal article" date="2019" name="Int. J. Syst. Evol. Microbiol.">
        <title>The Global Catalogue of Microorganisms (GCM) 10K type strain sequencing project: providing services to taxonomists for standard genome sequencing and annotation.</title>
        <authorList>
            <consortium name="The Broad Institute Genomics Platform"/>
            <consortium name="The Broad Institute Genome Sequencing Center for Infectious Disease"/>
            <person name="Wu L."/>
            <person name="Ma J."/>
        </authorList>
    </citation>
    <scope>NUCLEOTIDE SEQUENCE [LARGE SCALE GENOMIC DNA]</scope>
    <source>
        <strain evidence="3">NBRC 106396</strain>
    </source>
</reference>
<feature type="transmembrane region" description="Helical" evidence="1">
    <location>
        <begin position="229"/>
        <end position="247"/>
    </location>
</feature>
<evidence type="ECO:0000313" key="3">
    <source>
        <dbReference type="Proteomes" id="UP001596549"/>
    </source>
</evidence>
<dbReference type="PANTHER" id="PTHR36832">
    <property type="entry name" value="SLR1174 PROTEIN-RELATED"/>
    <property type="match status" value="1"/>
</dbReference>
<organism evidence="2 3">
    <name type="scientific">Fictibacillus iocasae</name>
    <dbReference type="NCBI Taxonomy" id="2715437"/>
    <lineage>
        <taxon>Bacteria</taxon>
        <taxon>Bacillati</taxon>
        <taxon>Bacillota</taxon>
        <taxon>Bacilli</taxon>
        <taxon>Bacillales</taxon>
        <taxon>Fictibacillaceae</taxon>
        <taxon>Fictibacillus</taxon>
    </lineage>
</organism>
<keyword evidence="1" id="KW-0472">Membrane</keyword>
<sequence>MVYWLLFQKSYLRNMQYKLAHFINNAASAIFGFVFMAVWIGVLTGKESSSPYSVQDMVHYIGASQVFLWIGVFLTAGLNIQTGVRSGAISIELARPVHFFVYMIIQELGRIVYNLLFRSIPIAVVYACSVGFYFPKEASSILYVFISASLALCISLNLTYLVGLSSVWTTEISWAHFVLITLLFGFGGQLVPIDLLPEGIADVVALTPFPCVLYYPIMIYLEKSPPDVLWLQAGWAATLTLISLWATNIARSKVEIQGG</sequence>
<evidence type="ECO:0000256" key="1">
    <source>
        <dbReference type="SAM" id="Phobius"/>
    </source>
</evidence>